<name>A0A0L6VN75_9BASI</name>
<evidence type="ECO:0000313" key="2">
    <source>
        <dbReference type="Proteomes" id="UP000037035"/>
    </source>
</evidence>
<accession>A0A0L6VN75</accession>
<protein>
    <submittedName>
        <fullName evidence="1">Uncharacterized protein</fullName>
    </submittedName>
</protein>
<dbReference type="OrthoDB" id="10268103at2759"/>
<dbReference type="Proteomes" id="UP000037035">
    <property type="component" value="Unassembled WGS sequence"/>
</dbReference>
<dbReference type="VEuPathDB" id="FungiDB:VP01_1308g2"/>
<dbReference type="STRING" id="27349.A0A0L6VN75"/>
<gene>
    <name evidence="1" type="ORF">VP01_1308g2</name>
</gene>
<dbReference type="AlphaFoldDB" id="A0A0L6VN75"/>
<proteinExistence type="predicted"/>
<dbReference type="EMBL" id="LAVV01003432">
    <property type="protein sequence ID" value="KNZ62149.1"/>
    <property type="molecule type" value="Genomic_DNA"/>
</dbReference>
<reference evidence="1 2" key="1">
    <citation type="submission" date="2015-08" db="EMBL/GenBank/DDBJ databases">
        <title>Next Generation Sequencing and Analysis of the Genome of Puccinia sorghi L Schw, the Causal Agent of Maize Common Rust.</title>
        <authorList>
            <person name="Rochi L."/>
            <person name="Burguener G."/>
            <person name="Darino M."/>
            <person name="Turjanski A."/>
            <person name="Kreff E."/>
            <person name="Dieguez M.J."/>
            <person name="Sacco F."/>
        </authorList>
    </citation>
    <scope>NUCLEOTIDE SEQUENCE [LARGE SCALE GENOMIC DNA]</scope>
    <source>
        <strain evidence="1 2">RO10H11247</strain>
    </source>
</reference>
<sequence>MLPRFSRSVSRNESPSEKYPLNIQINGEIYQIEVELSDSPMAARFAAQNGARLSGALPGELLFDRALDRVALRLGPPTSSGDCEPPLLINNAKLVRAGGKGWLKPAAWWDRLFNTSPGSPKSLKTFRIFIDPTSQ</sequence>
<evidence type="ECO:0000313" key="1">
    <source>
        <dbReference type="EMBL" id="KNZ62149.1"/>
    </source>
</evidence>
<organism evidence="1 2">
    <name type="scientific">Puccinia sorghi</name>
    <dbReference type="NCBI Taxonomy" id="27349"/>
    <lineage>
        <taxon>Eukaryota</taxon>
        <taxon>Fungi</taxon>
        <taxon>Dikarya</taxon>
        <taxon>Basidiomycota</taxon>
        <taxon>Pucciniomycotina</taxon>
        <taxon>Pucciniomycetes</taxon>
        <taxon>Pucciniales</taxon>
        <taxon>Pucciniaceae</taxon>
        <taxon>Puccinia</taxon>
    </lineage>
</organism>
<keyword evidence="2" id="KW-1185">Reference proteome</keyword>
<comment type="caution">
    <text evidence="1">The sequence shown here is derived from an EMBL/GenBank/DDBJ whole genome shotgun (WGS) entry which is preliminary data.</text>
</comment>